<dbReference type="InterPro" id="IPR052344">
    <property type="entry name" value="Transposase-related"/>
</dbReference>
<evidence type="ECO:0000259" key="2">
    <source>
        <dbReference type="Pfam" id="PF13817"/>
    </source>
</evidence>
<sequence>MLNPEERYKKRLERSQPILDAFSAWLRKQTPQVLPKSALGQAIKYCRNQWGRLVVFLEDGRLDIDNNRAKRSIKPFVIGRKNWMFSNTAKGAKSSAIIYSIVETAKENGLNPFNYLKYLFKQLPSMDLADKTKLDQLLP</sequence>
<feature type="domain" description="Transposase IS66 C-terminal" evidence="2">
    <location>
        <begin position="100"/>
        <end position="139"/>
    </location>
</feature>
<protein>
    <submittedName>
        <fullName evidence="3">Transposase IS66</fullName>
    </submittedName>
</protein>
<dbReference type="PANTHER" id="PTHR33678:SF1">
    <property type="entry name" value="BLL1576 PROTEIN"/>
    <property type="match status" value="1"/>
</dbReference>
<accession>A0A090KWD7</accession>
<dbReference type="Pfam" id="PF13817">
    <property type="entry name" value="DDE_Tnp_IS66_C"/>
    <property type="match status" value="1"/>
</dbReference>
<keyword evidence="4" id="KW-1185">Reference proteome</keyword>
<evidence type="ECO:0000313" key="4">
    <source>
        <dbReference type="Proteomes" id="UP000040576"/>
    </source>
</evidence>
<dbReference type="Proteomes" id="UP000040576">
    <property type="component" value="Unassembled WGS sequence"/>
</dbReference>
<dbReference type="InterPro" id="IPR004291">
    <property type="entry name" value="Transposase_IS66_central"/>
</dbReference>
<proteinExistence type="predicted"/>
<dbReference type="AlphaFoldDB" id="A0A090KWD7"/>
<gene>
    <name evidence="3" type="ORF">BT1A1_3272</name>
</gene>
<evidence type="ECO:0000313" key="3">
    <source>
        <dbReference type="EMBL" id="CEE03054.1"/>
    </source>
</evidence>
<reference evidence="3 4" key="1">
    <citation type="submission" date="2014-07" db="EMBL/GenBank/DDBJ databases">
        <authorList>
            <person name="Wibberg Daniel"/>
        </authorList>
    </citation>
    <scope>NUCLEOTIDE SEQUENCE [LARGE SCALE GENOMIC DNA]</scope>
</reference>
<dbReference type="PANTHER" id="PTHR33678">
    <property type="entry name" value="BLL1576 PROTEIN"/>
    <property type="match status" value="1"/>
</dbReference>
<dbReference type="Pfam" id="PF03050">
    <property type="entry name" value="DDE_Tnp_IS66"/>
    <property type="match status" value="1"/>
</dbReference>
<organism evidence="3 4">
    <name type="scientific">Caldibacillus thermoamylovorans</name>
    <dbReference type="NCBI Taxonomy" id="35841"/>
    <lineage>
        <taxon>Bacteria</taxon>
        <taxon>Bacillati</taxon>
        <taxon>Bacillota</taxon>
        <taxon>Bacilli</taxon>
        <taxon>Bacillales</taxon>
        <taxon>Bacillaceae</taxon>
        <taxon>Caldibacillus</taxon>
    </lineage>
</organism>
<evidence type="ECO:0000259" key="1">
    <source>
        <dbReference type="Pfam" id="PF03050"/>
    </source>
</evidence>
<dbReference type="EMBL" id="CCRF01000099">
    <property type="protein sequence ID" value="CEE03054.1"/>
    <property type="molecule type" value="Genomic_DNA"/>
</dbReference>
<feature type="domain" description="Transposase IS66 central" evidence="1">
    <location>
        <begin position="4"/>
        <end position="93"/>
    </location>
</feature>
<name>A0A090KWD7_9BACI</name>
<dbReference type="InterPro" id="IPR039552">
    <property type="entry name" value="IS66_C"/>
</dbReference>